<dbReference type="AlphaFoldDB" id="W2TPD9"/>
<name>W2TPD9_NECAM</name>
<proteinExistence type="predicted"/>
<accession>W2TPD9</accession>
<evidence type="ECO:0000313" key="3">
    <source>
        <dbReference type="Proteomes" id="UP000053676"/>
    </source>
</evidence>
<sequence length="70" mass="8470">MYSADVHYRPLFEQHVRTTPTYYYYYTTAIPPRWDRNSHISPPQNLNDSNAQTDEYRQSTVDRKLPEKFV</sequence>
<reference evidence="3" key="1">
    <citation type="journal article" date="2014" name="Nat. Genet.">
        <title>Genome of the human hookworm Necator americanus.</title>
        <authorList>
            <person name="Tang Y.T."/>
            <person name="Gao X."/>
            <person name="Rosa B.A."/>
            <person name="Abubucker S."/>
            <person name="Hallsworth-Pepin K."/>
            <person name="Martin J."/>
            <person name="Tyagi R."/>
            <person name="Heizer E."/>
            <person name="Zhang X."/>
            <person name="Bhonagiri-Palsikar V."/>
            <person name="Minx P."/>
            <person name="Warren W.C."/>
            <person name="Wang Q."/>
            <person name="Zhan B."/>
            <person name="Hotez P.J."/>
            <person name="Sternberg P.W."/>
            <person name="Dougall A."/>
            <person name="Gaze S.T."/>
            <person name="Mulvenna J."/>
            <person name="Sotillo J."/>
            <person name="Ranganathan S."/>
            <person name="Rabelo E.M."/>
            <person name="Wilson R.K."/>
            <person name="Felgner P.L."/>
            <person name="Bethony J."/>
            <person name="Hawdon J.M."/>
            <person name="Gasser R.B."/>
            <person name="Loukas A."/>
            <person name="Mitreva M."/>
        </authorList>
    </citation>
    <scope>NUCLEOTIDE SEQUENCE [LARGE SCALE GENOMIC DNA]</scope>
</reference>
<feature type="compositionally biased region" description="Polar residues" evidence="1">
    <location>
        <begin position="39"/>
        <end position="53"/>
    </location>
</feature>
<feature type="compositionally biased region" description="Basic and acidic residues" evidence="1">
    <location>
        <begin position="54"/>
        <end position="70"/>
    </location>
</feature>
<keyword evidence="3" id="KW-1185">Reference proteome</keyword>
<dbReference type="KEGG" id="nai:NECAME_07593"/>
<evidence type="ECO:0000256" key="1">
    <source>
        <dbReference type="SAM" id="MobiDB-lite"/>
    </source>
</evidence>
<protein>
    <submittedName>
        <fullName evidence="2">Uncharacterized protein</fullName>
    </submittedName>
</protein>
<evidence type="ECO:0000313" key="2">
    <source>
        <dbReference type="EMBL" id="ETN83001.1"/>
    </source>
</evidence>
<organism evidence="2 3">
    <name type="scientific">Necator americanus</name>
    <name type="common">Human hookworm</name>
    <dbReference type="NCBI Taxonomy" id="51031"/>
    <lineage>
        <taxon>Eukaryota</taxon>
        <taxon>Metazoa</taxon>
        <taxon>Ecdysozoa</taxon>
        <taxon>Nematoda</taxon>
        <taxon>Chromadorea</taxon>
        <taxon>Rhabditida</taxon>
        <taxon>Rhabditina</taxon>
        <taxon>Rhabditomorpha</taxon>
        <taxon>Strongyloidea</taxon>
        <taxon>Ancylostomatidae</taxon>
        <taxon>Bunostominae</taxon>
        <taxon>Necator</taxon>
    </lineage>
</organism>
<gene>
    <name evidence="2" type="ORF">NECAME_07593</name>
</gene>
<feature type="region of interest" description="Disordered" evidence="1">
    <location>
        <begin position="33"/>
        <end position="70"/>
    </location>
</feature>
<dbReference type="EMBL" id="KI658314">
    <property type="protein sequence ID" value="ETN83001.1"/>
    <property type="molecule type" value="Genomic_DNA"/>
</dbReference>
<dbReference type="Proteomes" id="UP000053676">
    <property type="component" value="Unassembled WGS sequence"/>
</dbReference>